<dbReference type="STRING" id="1314781.A0A165MF07"/>
<dbReference type="AlphaFoldDB" id="A0A165MF07"/>
<gene>
    <name evidence="2" type="ORF">EXIGLDRAFT_726239</name>
</gene>
<dbReference type="PANTHER" id="PTHR33266:SF1">
    <property type="entry name" value="F-BOX DOMAIN-CONTAINING PROTEIN"/>
    <property type="match status" value="1"/>
</dbReference>
<evidence type="ECO:0000313" key="2">
    <source>
        <dbReference type="EMBL" id="KZV99174.1"/>
    </source>
</evidence>
<dbReference type="PANTHER" id="PTHR33266">
    <property type="entry name" value="CHROMOSOME 15, WHOLE GENOME SHOTGUN SEQUENCE"/>
    <property type="match status" value="1"/>
</dbReference>
<proteinExistence type="predicted"/>
<accession>A0A165MF07</accession>
<organism evidence="2 3">
    <name type="scientific">Exidia glandulosa HHB12029</name>
    <dbReference type="NCBI Taxonomy" id="1314781"/>
    <lineage>
        <taxon>Eukaryota</taxon>
        <taxon>Fungi</taxon>
        <taxon>Dikarya</taxon>
        <taxon>Basidiomycota</taxon>
        <taxon>Agaricomycotina</taxon>
        <taxon>Agaricomycetes</taxon>
        <taxon>Auriculariales</taxon>
        <taxon>Exidiaceae</taxon>
        <taxon>Exidia</taxon>
    </lineage>
</organism>
<evidence type="ECO:0000256" key="1">
    <source>
        <dbReference type="SAM" id="MobiDB-lite"/>
    </source>
</evidence>
<dbReference type="EMBL" id="KV425912">
    <property type="protein sequence ID" value="KZV99174.1"/>
    <property type="molecule type" value="Genomic_DNA"/>
</dbReference>
<name>A0A165MF07_EXIGL</name>
<reference evidence="2 3" key="1">
    <citation type="journal article" date="2016" name="Mol. Biol. Evol.">
        <title>Comparative Genomics of Early-Diverging Mushroom-Forming Fungi Provides Insights into the Origins of Lignocellulose Decay Capabilities.</title>
        <authorList>
            <person name="Nagy L.G."/>
            <person name="Riley R."/>
            <person name="Tritt A."/>
            <person name="Adam C."/>
            <person name="Daum C."/>
            <person name="Floudas D."/>
            <person name="Sun H."/>
            <person name="Yadav J.S."/>
            <person name="Pangilinan J."/>
            <person name="Larsson K.H."/>
            <person name="Matsuura K."/>
            <person name="Barry K."/>
            <person name="Labutti K."/>
            <person name="Kuo R."/>
            <person name="Ohm R.A."/>
            <person name="Bhattacharya S.S."/>
            <person name="Shirouzu T."/>
            <person name="Yoshinaga Y."/>
            <person name="Martin F.M."/>
            <person name="Grigoriev I.V."/>
            <person name="Hibbett D.S."/>
        </authorList>
    </citation>
    <scope>NUCLEOTIDE SEQUENCE [LARGE SCALE GENOMIC DNA]</scope>
    <source>
        <strain evidence="2 3">HHB12029</strain>
    </source>
</reference>
<protein>
    <submittedName>
        <fullName evidence="2">Uncharacterized protein</fullName>
    </submittedName>
</protein>
<sequence>MLKFLSPDVALKAAWESLAPSCKLLKGSSYSVRALTNGVVAVEQCIKENSVAPLRDHFYEAIRLQHAVIQDATRPNDQDMSATRDAFRRQYVGSGDELLLHIVDNGVDHLRKNLQSLQHPQAANVYAKSFVVVQSSGMGKSRTVAQAAQKRFAMIFNLREQTPQGYAFPEPDVSVSEFLRHGKDDSSSRQRAVVFLCFLLQAVLRQLRTGSFFMDRSIARQWCEWLEHNRTTFLQSVVDEAKQALDASPDHVYDDALHDAAQSLQARLLDWRHDKNMILCFDEAHTLLEKPNESQRSPYHHLESALNIVQEFKIFALFMSTVSLLGDLAYTADRHPSYRVQTNSSLFPPITELPFDVFASSILQNGPVTMQEVMQVKSAAKFGRPLWYTMFEALEARGSATTVVDVAVQKLLPGTDDSIARFARLAIRLCFDMNSPGNPAARDVDAKLVKTYMRVVYSVPSHRMFMATGTPSEPILVEAAARLLEKNKRAGRADDYIDILVKAVEWKWIAKGLRGEMVLRLLWILARDAGLEELPESEPADSNRIVSYQRPLGVVQFLESLLAPEAARLVLKLKPIGDPDNGLTLKEAFAHASINFSHFALAGDNDVLRKKPLSKLLMRGVALQCLPHQRDIDAAGPVHFEKDARETPITPESTGIMQGQAKNRVDTKDELISPSVADDWDQPVLTLFHEFGEDRSEGVTFPNSPSTTRSGNNAHKRHYQVVIKGLSRKVYGSKVVPEDVTHLRFLLGQGKLLDDYPRSMDAECVNAVMGQKPYFTKDNVDWA</sequence>
<feature type="compositionally biased region" description="Polar residues" evidence="1">
    <location>
        <begin position="701"/>
        <end position="713"/>
    </location>
</feature>
<evidence type="ECO:0000313" key="3">
    <source>
        <dbReference type="Proteomes" id="UP000077266"/>
    </source>
</evidence>
<dbReference type="Proteomes" id="UP000077266">
    <property type="component" value="Unassembled WGS sequence"/>
</dbReference>
<dbReference type="OrthoDB" id="3270019at2759"/>
<dbReference type="InParanoid" id="A0A165MF07"/>
<feature type="region of interest" description="Disordered" evidence="1">
    <location>
        <begin position="696"/>
        <end position="715"/>
    </location>
</feature>
<keyword evidence="3" id="KW-1185">Reference proteome</keyword>